<dbReference type="Gene3D" id="1.10.1760.20">
    <property type="match status" value="1"/>
</dbReference>
<name>A0A1E8EY17_9CLOT</name>
<dbReference type="PATRIC" id="fig|1121290.3.peg.1504"/>
<organism evidence="2 3">
    <name type="scientific">Clostridium acetireducens DSM 10703</name>
    <dbReference type="NCBI Taxonomy" id="1121290"/>
    <lineage>
        <taxon>Bacteria</taxon>
        <taxon>Bacillati</taxon>
        <taxon>Bacillota</taxon>
        <taxon>Clostridia</taxon>
        <taxon>Eubacteriales</taxon>
        <taxon>Clostridiaceae</taxon>
        <taxon>Clostridium</taxon>
    </lineage>
</organism>
<dbReference type="EMBL" id="LZFO01000021">
    <property type="protein sequence ID" value="OFI05823.1"/>
    <property type="molecule type" value="Genomic_DNA"/>
</dbReference>
<evidence type="ECO:0000313" key="3">
    <source>
        <dbReference type="Proteomes" id="UP000175744"/>
    </source>
</evidence>
<comment type="caution">
    <text evidence="2">The sequence shown here is derived from an EMBL/GenBank/DDBJ whole genome shotgun (WGS) entry which is preliminary data.</text>
</comment>
<dbReference type="AlphaFoldDB" id="A0A1E8EY17"/>
<dbReference type="STRING" id="1121290.CLAOCE_15180"/>
<sequence length="169" mass="18248">MTNTKKMVFISLLIAQALALNIIERSIPVPFIAPGAKLGLANIITIVSLYIFGFKDTLMVVLIRILLVSMFGGSLSSFLYSFSGGILSLISMYFIKKIGRENISIIGVSVVGAAFHNIGQVIVASLVVENIKMFLYLPILLAVSLGTGVFVGITSKYLLSFLNKINISN</sequence>
<dbReference type="PIRSF" id="PIRSF027391">
    <property type="entry name" value="Hpre_diP_synt_I"/>
    <property type="match status" value="1"/>
</dbReference>
<evidence type="ECO:0000256" key="1">
    <source>
        <dbReference type="SAM" id="Phobius"/>
    </source>
</evidence>
<accession>A0A1E8EY17</accession>
<dbReference type="InterPro" id="IPR010898">
    <property type="entry name" value="Hpre_diP_synth_I"/>
</dbReference>
<dbReference type="Proteomes" id="UP000175744">
    <property type="component" value="Unassembled WGS sequence"/>
</dbReference>
<feature type="transmembrane region" description="Helical" evidence="1">
    <location>
        <begin position="134"/>
        <end position="159"/>
    </location>
</feature>
<protein>
    <submittedName>
        <fullName evidence="2">Heptaprenyl diphosphate synthase component I</fullName>
    </submittedName>
</protein>
<dbReference type="RefSeq" id="WP_070110495.1">
    <property type="nucleotide sequence ID" value="NZ_LZFO01000021.1"/>
</dbReference>
<keyword evidence="1" id="KW-1133">Transmembrane helix</keyword>
<feature type="transmembrane region" description="Helical" evidence="1">
    <location>
        <begin position="78"/>
        <end position="95"/>
    </location>
</feature>
<keyword evidence="3" id="KW-1185">Reference proteome</keyword>
<reference evidence="2 3" key="1">
    <citation type="submission" date="2016-06" db="EMBL/GenBank/DDBJ databases">
        <title>Genome sequence of Clostridium acetireducens DSM 10703.</title>
        <authorList>
            <person name="Poehlein A."/>
            <person name="Fluechter S."/>
            <person name="Duerre P."/>
            <person name="Daniel R."/>
        </authorList>
    </citation>
    <scope>NUCLEOTIDE SEQUENCE [LARGE SCALE GENOMIC DNA]</scope>
    <source>
        <strain evidence="2 3">DSM 10703</strain>
    </source>
</reference>
<proteinExistence type="predicted"/>
<dbReference type="InterPro" id="IPR014535">
    <property type="entry name" value="Hpre_diP_synt_I"/>
</dbReference>
<dbReference type="OrthoDB" id="9799095at2"/>
<keyword evidence="1" id="KW-0472">Membrane</keyword>
<keyword evidence="1" id="KW-0812">Transmembrane</keyword>
<gene>
    <name evidence="2" type="ORF">CLOACE_15180</name>
</gene>
<evidence type="ECO:0000313" key="2">
    <source>
        <dbReference type="EMBL" id="OFI05823.1"/>
    </source>
</evidence>
<feature type="transmembrane region" description="Helical" evidence="1">
    <location>
        <begin position="102"/>
        <end position="128"/>
    </location>
</feature>
<dbReference type="Pfam" id="PF07456">
    <property type="entry name" value="Hpre_diP_synt_I"/>
    <property type="match status" value="1"/>
</dbReference>